<keyword evidence="3 8" id="KW-0812">Transmembrane</keyword>
<dbReference type="GO" id="GO:0008360">
    <property type="term" value="P:regulation of cell shape"/>
    <property type="evidence" value="ECO:0007669"/>
    <property type="project" value="UniProtKB-KW"/>
</dbReference>
<evidence type="ECO:0000313" key="10">
    <source>
        <dbReference type="Proteomes" id="UP001142462"/>
    </source>
</evidence>
<accession>A0A9W6LVK4</accession>
<sequence>MTSLGRSSAMIAAGTLASRVTGLVRSIVLIAAVGSFGNASDAFTAANQLPNNIFMIISTGVLTAVIVPQIVRWSAREDGGASHISKFMTLGGVLLAGASVLAMILVWPLIWLYGARFDPDTIALAVAFAYWCLPQIFFYGMFALLGETLNARRVFGPYAWAPIVNNIVSIAGFGVFIAVFGGHQSSLAQWTTADGGWNLPKVALLGGVATLGIVAQMFVLLFFWRRTGLSIRPDFRWRGMGLREVGSLTSWTFLMMVIGQLVSMYQQSTISDASGQASVTVWFTSWLVFMLPYSVIVLSIGTPYFTQLSEHAAAGRDDEVRADIGRAIRMLGLLCVLATAAVMAAAAPVARIFTENGEQAVEASLVLIGFLIGLVPLAVQFVVQRTFYAYGDTRTPFWFTVFQGVLSVTFATASILVFSTDELRPYLTAAVATGQSLSSTAQVVLATWLLRRRLGPLGLGVSLRALLRFALAALPAAGAGVGVYLLCGGAGGWMLDGIAQAIAGCILIGGATALVYVVALAVLRSPELKSVTQLIRARLRR</sequence>
<dbReference type="Proteomes" id="UP001142462">
    <property type="component" value="Unassembled WGS sequence"/>
</dbReference>
<evidence type="ECO:0000256" key="3">
    <source>
        <dbReference type="ARBA" id="ARBA00022692"/>
    </source>
</evidence>
<dbReference type="GO" id="GO:0015648">
    <property type="term" value="F:lipid-linked peptidoglycan transporter activity"/>
    <property type="evidence" value="ECO:0007669"/>
    <property type="project" value="TreeGrafter"/>
</dbReference>
<name>A0A9W6LVK4_9MICO</name>
<evidence type="ECO:0000313" key="9">
    <source>
        <dbReference type="EMBL" id="GLJ60834.1"/>
    </source>
</evidence>
<evidence type="ECO:0000256" key="2">
    <source>
        <dbReference type="ARBA" id="ARBA00022475"/>
    </source>
</evidence>
<feature type="transmembrane region" description="Helical" evidence="8">
    <location>
        <begin position="12"/>
        <end position="33"/>
    </location>
</feature>
<dbReference type="GO" id="GO:0005886">
    <property type="term" value="C:plasma membrane"/>
    <property type="evidence" value="ECO:0007669"/>
    <property type="project" value="UniProtKB-SubCell"/>
</dbReference>
<organism evidence="9 10">
    <name type="scientific">Microbacterium barkeri</name>
    <dbReference type="NCBI Taxonomy" id="33917"/>
    <lineage>
        <taxon>Bacteria</taxon>
        <taxon>Bacillati</taxon>
        <taxon>Actinomycetota</taxon>
        <taxon>Actinomycetes</taxon>
        <taxon>Micrococcales</taxon>
        <taxon>Microbacteriaceae</taxon>
        <taxon>Microbacterium</taxon>
    </lineage>
</organism>
<feature type="transmembrane region" description="Helical" evidence="8">
    <location>
        <begin position="286"/>
        <end position="306"/>
    </location>
</feature>
<feature type="transmembrane region" description="Helical" evidence="8">
    <location>
        <begin position="122"/>
        <end position="146"/>
    </location>
</feature>
<dbReference type="NCBIfam" id="TIGR01695">
    <property type="entry name" value="murJ_mviN"/>
    <property type="match status" value="1"/>
</dbReference>
<reference evidence="9" key="2">
    <citation type="submission" date="2023-01" db="EMBL/GenBank/DDBJ databases">
        <authorList>
            <person name="Sun Q."/>
            <person name="Evtushenko L."/>
        </authorList>
    </citation>
    <scope>NUCLEOTIDE SEQUENCE</scope>
    <source>
        <strain evidence="9">VKM Ac-1020</strain>
    </source>
</reference>
<evidence type="ECO:0000256" key="1">
    <source>
        <dbReference type="ARBA" id="ARBA00004651"/>
    </source>
</evidence>
<feature type="transmembrane region" description="Helical" evidence="8">
    <location>
        <begin position="327"/>
        <end position="353"/>
    </location>
</feature>
<comment type="caution">
    <text evidence="9">The sequence shown here is derived from an EMBL/GenBank/DDBJ whole genome shotgun (WGS) entry which is preliminary data.</text>
</comment>
<feature type="transmembrane region" description="Helical" evidence="8">
    <location>
        <begin position="158"/>
        <end position="182"/>
    </location>
</feature>
<dbReference type="RefSeq" id="WP_271172547.1">
    <property type="nucleotide sequence ID" value="NZ_BSEJ01000003.1"/>
</dbReference>
<feature type="transmembrane region" description="Helical" evidence="8">
    <location>
        <begin position="395"/>
        <end position="420"/>
    </location>
</feature>
<keyword evidence="7 8" id="KW-0472">Membrane</keyword>
<feature type="transmembrane region" description="Helical" evidence="8">
    <location>
        <begin position="245"/>
        <end position="266"/>
    </location>
</feature>
<feature type="transmembrane region" description="Helical" evidence="8">
    <location>
        <begin position="426"/>
        <end position="450"/>
    </location>
</feature>
<gene>
    <name evidence="9" type="ORF">GCM10017576_09630</name>
</gene>
<evidence type="ECO:0000256" key="6">
    <source>
        <dbReference type="ARBA" id="ARBA00022989"/>
    </source>
</evidence>
<evidence type="ECO:0008006" key="11">
    <source>
        <dbReference type="Google" id="ProtNLM"/>
    </source>
</evidence>
<dbReference type="AlphaFoldDB" id="A0A9W6LVK4"/>
<evidence type="ECO:0000256" key="5">
    <source>
        <dbReference type="ARBA" id="ARBA00022984"/>
    </source>
</evidence>
<proteinExistence type="predicted"/>
<keyword evidence="4" id="KW-0133">Cell shape</keyword>
<feature type="transmembrane region" description="Helical" evidence="8">
    <location>
        <begin position="501"/>
        <end position="523"/>
    </location>
</feature>
<evidence type="ECO:0000256" key="8">
    <source>
        <dbReference type="SAM" id="Phobius"/>
    </source>
</evidence>
<dbReference type="GO" id="GO:0009252">
    <property type="term" value="P:peptidoglycan biosynthetic process"/>
    <property type="evidence" value="ECO:0007669"/>
    <property type="project" value="UniProtKB-KW"/>
</dbReference>
<keyword evidence="5" id="KW-0573">Peptidoglycan synthesis</keyword>
<keyword evidence="10" id="KW-1185">Reference proteome</keyword>
<dbReference type="PANTHER" id="PTHR47019:SF1">
    <property type="entry name" value="LIPID II FLIPPASE MURJ"/>
    <property type="match status" value="1"/>
</dbReference>
<feature type="transmembrane region" description="Helical" evidence="8">
    <location>
        <begin position="53"/>
        <end position="75"/>
    </location>
</feature>
<dbReference type="InterPro" id="IPR051050">
    <property type="entry name" value="Lipid_II_flippase_MurJ/MviN"/>
</dbReference>
<feature type="transmembrane region" description="Helical" evidence="8">
    <location>
        <begin position="365"/>
        <end position="383"/>
    </location>
</feature>
<feature type="transmembrane region" description="Helical" evidence="8">
    <location>
        <begin position="202"/>
        <end position="224"/>
    </location>
</feature>
<feature type="transmembrane region" description="Helical" evidence="8">
    <location>
        <begin position="471"/>
        <end position="495"/>
    </location>
</feature>
<dbReference type="PANTHER" id="PTHR47019">
    <property type="entry name" value="LIPID II FLIPPASE MURJ"/>
    <property type="match status" value="1"/>
</dbReference>
<evidence type="ECO:0000256" key="7">
    <source>
        <dbReference type="ARBA" id="ARBA00023136"/>
    </source>
</evidence>
<dbReference type="EMBL" id="BSEJ01000003">
    <property type="protein sequence ID" value="GLJ60834.1"/>
    <property type="molecule type" value="Genomic_DNA"/>
</dbReference>
<keyword evidence="2" id="KW-1003">Cell membrane</keyword>
<dbReference type="Pfam" id="PF03023">
    <property type="entry name" value="MurJ"/>
    <property type="match status" value="1"/>
</dbReference>
<protein>
    <recommendedName>
        <fullName evidence="11">Peptidoglycan lipid II flippase</fullName>
    </recommendedName>
</protein>
<dbReference type="PRINTS" id="PR01806">
    <property type="entry name" value="VIRFACTRMVIN"/>
</dbReference>
<comment type="subcellular location">
    <subcellularLocation>
        <location evidence="1">Cell membrane</location>
        <topology evidence="1">Multi-pass membrane protein</topology>
    </subcellularLocation>
</comment>
<feature type="transmembrane region" description="Helical" evidence="8">
    <location>
        <begin position="87"/>
        <end position="110"/>
    </location>
</feature>
<dbReference type="GO" id="GO:0034204">
    <property type="term" value="P:lipid translocation"/>
    <property type="evidence" value="ECO:0007669"/>
    <property type="project" value="TreeGrafter"/>
</dbReference>
<reference evidence="9" key="1">
    <citation type="journal article" date="2014" name="Int. J. Syst. Evol. Microbiol.">
        <title>Complete genome sequence of Corynebacterium casei LMG S-19264T (=DSM 44701T), isolated from a smear-ripened cheese.</title>
        <authorList>
            <consortium name="US DOE Joint Genome Institute (JGI-PGF)"/>
            <person name="Walter F."/>
            <person name="Albersmeier A."/>
            <person name="Kalinowski J."/>
            <person name="Ruckert C."/>
        </authorList>
    </citation>
    <scope>NUCLEOTIDE SEQUENCE</scope>
    <source>
        <strain evidence="9">VKM Ac-1020</strain>
    </source>
</reference>
<evidence type="ECO:0000256" key="4">
    <source>
        <dbReference type="ARBA" id="ARBA00022960"/>
    </source>
</evidence>
<dbReference type="InterPro" id="IPR004268">
    <property type="entry name" value="MurJ"/>
</dbReference>
<keyword evidence="6 8" id="KW-1133">Transmembrane helix</keyword>